<evidence type="ECO:0000313" key="1">
    <source>
        <dbReference type="EMBL" id="MBD3847028.1"/>
    </source>
</evidence>
<protein>
    <submittedName>
        <fullName evidence="1">YbhB/YbcL family Raf kinase inhibitor-like protein</fullName>
    </submittedName>
</protein>
<dbReference type="RefSeq" id="WP_133560645.1">
    <property type="nucleotide sequence ID" value="NZ_JACXWY010000008.1"/>
</dbReference>
<organism evidence="1 2">
    <name type="scientific">Bosea spartocytisi</name>
    <dbReference type="NCBI Taxonomy" id="2773451"/>
    <lineage>
        <taxon>Bacteria</taxon>
        <taxon>Pseudomonadati</taxon>
        <taxon>Pseudomonadota</taxon>
        <taxon>Alphaproteobacteria</taxon>
        <taxon>Hyphomicrobiales</taxon>
        <taxon>Boseaceae</taxon>
        <taxon>Bosea</taxon>
    </lineage>
</organism>
<reference evidence="1" key="1">
    <citation type="submission" date="2020-09" db="EMBL/GenBank/DDBJ databases">
        <title>Bosea spartocytisi sp. nov. a root nodule endophyte of Spartocytisus supranubius in the high mountain ecosystem fo the Teide National Park (Canary Islands, Spain).</title>
        <authorList>
            <person name="Pulido-Suarez L."/>
            <person name="Peix A."/>
            <person name="Igual J.M."/>
            <person name="Socas-Perez N."/>
            <person name="Velazquez E."/>
            <person name="Flores-Felix J.D."/>
            <person name="Leon-Barrios M."/>
        </authorList>
    </citation>
    <scope>NUCLEOTIDE SEQUENCE</scope>
    <source>
        <strain evidence="1">SSUT16</strain>
    </source>
</reference>
<dbReference type="EMBL" id="JACXWY010000008">
    <property type="protein sequence ID" value="MBD3847028.1"/>
    <property type="molecule type" value="Genomic_DNA"/>
</dbReference>
<name>A0A927E9W4_9HYPH</name>
<dbReference type="CDD" id="cd00865">
    <property type="entry name" value="PEBP_bact_arch"/>
    <property type="match status" value="1"/>
</dbReference>
<dbReference type="Pfam" id="PF01161">
    <property type="entry name" value="PBP"/>
    <property type="match status" value="1"/>
</dbReference>
<dbReference type="SUPFAM" id="SSF49777">
    <property type="entry name" value="PEBP-like"/>
    <property type="match status" value="1"/>
</dbReference>
<dbReference type="Gene3D" id="3.90.280.10">
    <property type="entry name" value="PEBP-like"/>
    <property type="match status" value="1"/>
</dbReference>
<dbReference type="Proteomes" id="UP000619295">
    <property type="component" value="Unassembled WGS sequence"/>
</dbReference>
<comment type="caution">
    <text evidence="1">The sequence shown here is derived from an EMBL/GenBank/DDBJ whole genome shotgun (WGS) entry which is preliminary data.</text>
</comment>
<evidence type="ECO:0000313" key="2">
    <source>
        <dbReference type="Proteomes" id="UP000619295"/>
    </source>
</evidence>
<proteinExistence type="predicted"/>
<dbReference type="InterPro" id="IPR005247">
    <property type="entry name" value="YbhB_YbcL/LppC-like"/>
</dbReference>
<dbReference type="PANTHER" id="PTHR30289:SF1">
    <property type="entry name" value="PEBP (PHOSPHATIDYLETHANOLAMINE-BINDING PROTEIN) FAMILY PROTEIN"/>
    <property type="match status" value="1"/>
</dbReference>
<gene>
    <name evidence="1" type="ORF">IED13_15070</name>
</gene>
<accession>A0A927E9W4</accession>
<dbReference type="PANTHER" id="PTHR30289">
    <property type="entry name" value="UNCHARACTERIZED PROTEIN YBCL-RELATED"/>
    <property type="match status" value="1"/>
</dbReference>
<sequence>MIPSFERVFGRLLRPVRGHDADLLCNDPRLAVAAGTMQLTSPAFAEGGDIPSRYAGRGVGENVSPPLAWSGVPAETVELVLVMQDPDAPLPRPVTHLVATDIAVDSEGVEEGMLRPETNPQIAFLPGSLGRIGYEGPRPIRGHGPHRYVFQLFALARVLPALDDVMLPELASGMAGWVLARAVLTGIFELI</sequence>
<dbReference type="InterPro" id="IPR036610">
    <property type="entry name" value="PEBP-like_sf"/>
</dbReference>
<keyword evidence="2" id="KW-1185">Reference proteome</keyword>
<dbReference type="NCBIfam" id="TIGR00481">
    <property type="entry name" value="YbhB/YbcL family Raf kinase inhibitor-like protein"/>
    <property type="match status" value="1"/>
</dbReference>
<dbReference type="AlphaFoldDB" id="A0A927E9W4"/>
<dbReference type="InterPro" id="IPR008914">
    <property type="entry name" value="PEBP"/>
</dbReference>